<feature type="compositionally biased region" description="Low complexity" evidence="1">
    <location>
        <begin position="80"/>
        <end position="92"/>
    </location>
</feature>
<feature type="region of interest" description="Disordered" evidence="1">
    <location>
        <begin position="246"/>
        <end position="266"/>
    </location>
</feature>
<dbReference type="PANTHER" id="PTHR13793">
    <property type="entry name" value="PHD FINGER PROTEINS"/>
    <property type="match status" value="1"/>
</dbReference>
<proteinExistence type="predicted"/>
<feature type="region of interest" description="Disordered" evidence="1">
    <location>
        <begin position="80"/>
        <end position="146"/>
    </location>
</feature>
<feature type="region of interest" description="Disordered" evidence="1">
    <location>
        <begin position="312"/>
        <end position="339"/>
    </location>
</feature>
<dbReference type="InterPro" id="IPR013083">
    <property type="entry name" value="Znf_RING/FYVE/PHD"/>
</dbReference>
<dbReference type="AlphaFoldDB" id="A0AAW0F427"/>
<feature type="compositionally biased region" description="Polar residues" evidence="1">
    <location>
        <begin position="1"/>
        <end position="18"/>
    </location>
</feature>
<keyword evidence="3" id="KW-1185">Reference proteome</keyword>
<sequence length="802" mass="86209">MSTTLSTTRTDAVTSPPSTKVAAPKKNTVDYIPSKLSYDTAIPVTILANRSEFIERCKPFDIIDGPNPLDEPETCESAVTTTANAPATARPPAVLPAHGSLSTSPARVNRRRSRSPLKSEKLQALKREGDRDHDGGDEHHDAAPPVTFTRPRRTAWAEEVLDGHRPYQLLRSRDLETRVRYVLDDADYEWCQQHHVAPESLQRGITYLEWAYASSLLRAATPPLAVVPGLSAAVATQGDDAVAVHEPGAATDGRASAPRRRATKEASGTGSAAAACICGLCSKPVQLLTSQQGSSHAEGVLGASAGIASSASSSATRRKGVRGGGDGGRSSAATPTSSVVNGNCGDHSGGTPALPCHDLQHKGLRCSDCGVVAHLRCWFLTESPRLPEAWVCDGCTNYAQHRKRSAGVCCMCGRPDGVLLPYVSSALKDDCDAAEAQPPPPQSVAANDGRSSAVALSDMVCHAVCALSMPELAIQPQETVLRRNGLVDMQRRPYVYALRRVGKHKYAMHCEFCQHGTGRCVQCSHPHCFEAMHASCAAAAHTVDCHAEAPFSSATGARAGARPSLTAAPLASAPTGTAGWVSCSPYCRKHYGYSVNNSAGSAALGDRAEAEALALDLTGLLTGGDGVTSPVVRKRGRGRPPVALVQQREAERGLIGKLRAYWLQRREQRRRSSAQLASEINARVRHIVAASLRPEIVKISATKVRLSHFLSLVPEWQWQLVSIVEGELPLPDEEYDDVQKYRKVAHTRRSGNTRGLYEKMCEGAVQLDLLCRATEIMKEQCRLRRTSVEQELTALRLLCGWP</sequence>
<protein>
    <submittedName>
        <fullName evidence="2">PHD-like zinc-binding domain containing protein</fullName>
    </submittedName>
</protein>
<dbReference type="InterPro" id="IPR050701">
    <property type="entry name" value="Histone_Mod_Regulator"/>
</dbReference>
<reference evidence="2 3" key="1">
    <citation type="journal article" date="2021" name="MBio">
        <title>A New Model Trypanosomatid, Novymonas esmeraldas: Genomic Perception of Its 'Candidatus Pandoraea novymonadis' Endosymbiont.</title>
        <authorList>
            <person name="Zakharova A."/>
            <person name="Saura A."/>
            <person name="Butenko A."/>
            <person name="Podesvova L."/>
            <person name="Warmusova S."/>
            <person name="Kostygov A.Y."/>
            <person name="Nenarokova A."/>
            <person name="Lukes J."/>
            <person name="Opperdoes F.R."/>
            <person name="Yurchenko V."/>
        </authorList>
    </citation>
    <scope>NUCLEOTIDE SEQUENCE [LARGE SCALE GENOMIC DNA]</scope>
    <source>
        <strain evidence="2 3">E262AT.01</strain>
    </source>
</reference>
<accession>A0AAW0F427</accession>
<gene>
    <name evidence="2" type="ORF">NESM_000109900</name>
</gene>
<dbReference type="GO" id="GO:0006357">
    <property type="term" value="P:regulation of transcription by RNA polymerase II"/>
    <property type="evidence" value="ECO:0007669"/>
    <property type="project" value="TreeGrafter"/>
</dbReference>
<dbReference type="EMBL" id="JAECZO010000006">
    <property type="protein sequence ID" value="KAK7200542.1"/>
    <property type="molecule type" value="Genomic_DNA"/>
</dbReference>
<name>A0AAW0F427_9TRYP</name>
<comment type="caution">
    <text evidence="2">The sequence shown here is derived from an EMBL/GenBank/DDBJ whole genome shotgun (WGS) entry which is preliminary data.</text>
</comment>
<dbReference type="PANTHER" id="PTHR13793:SF107">
    <property type="entry name" value="BROMODOMAIN-CONTAINING PROTEIN HOMOLOG"/>
    <property type="match status" value="1"/>
</dbReference>
<feature type="region of interest" description="Disordered" evidence="1">
    <location>
        <begin position="1"/>
        <end position="22"/>
    </location>
</feature>
<dbReference type="Gene3D" id="3.30.40.10">
    <property type="entry name" value="Zinc/RING finger domain, C3HC4 (zinc finger)"/>
    <property type="match status" value="1"/>
</dbReference>
<evidence type="ECO:0000313" key="3">
    <source>
        <dbReference type="Proteomes" id="UP001430356"/>
    </source>
</evidence>
<organism evidence="2 3">
    <name type="scientific">Novymonas esmeraldas</name>
    <dbReference type="NCBI Taxonomy" id="1808958"/>
    <lineage>
        <taxon>Eukaryota</taxon>
        <taxon>Discoba</taxon>
        <taxon>Euglenozoa</taxon>
        <taxon>Kinetoplastea</taxon>
        <taxon>Metakinetoplastina</taxon>
        <taxon>Trypanosomatida</taxon>
        <taxon>Trypanosomatidae</taxon>
        <taxon>Novymonas</taxon>
    </lineage>
</organism>
<feature type="compositionally biased region" description="Basic and acidic residues" evidence="1">
    <location>
        <begin position="117"/>
        <end position="142"/>
    </location>
</feature>
<dbReference type="Proteomes" id="UP001430356">
    <property type="component" value="Unassembled WGS sequence"/>
</dbReference>
<evidence type="ECO:0000313" key="2">
    <source>
        <dbReference type="EMBL" id="KAK7200542.1"/>
    </source>
</evidence>
<evidence type="ECO:0000256" key="1">
    <source>
        <dbReference type="SAM" id="MobiDB-lite"/>
    </source>
</evidence>